<dbReference type="SMART" id="SM00331">
    <property type="entry name" value="PP2C_SIG"/>
    <property type="match status" value="1"/>
</dbReference>
<accession>A0A1I3NGT6</accession>
<dbReference type="Pfam" id="PF13672">
    <property type="entry name" value="PP2C_2"/>
    <property type="match status" value="1"/>
</dbReference>
<dbReference type="SMART" id="SM00332">
    <property type="entry name" value="PP2Cc"/>
    <property type="match status" value="1"/>
</dbReference>
<name>A0A1I3NGT6_9BACT</name>
<dbReference type="STRING" id="52560.SAMN04488082_101282"/>
<dbReference type="PANTHER" id="PTHR47992">
    <property type="entry name" value="PROTEIN PHOSPHATASE"/>
    <property type="match status" value="1"/>
</dbReference>
<dbReference type="GO" id="GO:0004722">
    <property type="term" value="F:protein serine/threonine phosphatase activity"/>
    <property type="evidence" value="ECO:0007669"/>
    <property type="project" value="InterPro"/>
</dbReference>
<dbReference type="CDD" id="cd00143">
    <property type="entry name" value="PP2Cc"/>
    <property type="match status" value="1"/>
</dbReference>
<dbReference type="SUPFAM" id="SSF81606">
    <property type="entry name" value="PP2C-like"/>
    <property type="match status" value="1"/>
</dbReference>
<dbReference type="AlphaFoldDB" id="A0A1I3NGT6"/>
<dbReference type="InterPro" id="IPR015655">
    <property type="entry name" value="PP2C"/>
</dbReference>
<dbReference type="PROSITE" id="PS51746">
    <property type="entry name" value="PPM_2"/>
    <property type="match status" value="1"/>
</dbReference>
<dbReference type="InterPro" id="IPR036457">
    <property type="entry name" value="PPM-type-like_dom_sf"/>
</dbReference>
<dbReference type="EMBL" id="FORX01000001">
    <property type="protein sequence ID" value="SFJ08524.1"/>
    <property type="molecule type" value="Genomic_DNA"/>
</dbReference>
<evidence type="ECO:0000259" key="1">
    <source>
        <dbReference type="PROSITE" id="PS51746"/>
    </source>
</evidence>
<gene>
    <name evidence="2" type="ORF">SAMN04488082_101282</name>
</gene>
<dbReference type="OrthoDB" id="5496340at2"/>
<reference evidence="3" key="1">
    <citation type="submission" date="2016-10" db="EMBL/GenBank/DDBJ databases">
        <authorList>
            <person name="Varghese N."/>
            <person name="Submissions S."/>
        </authorList>
    </citation>
    <scope>NUCLEOTIDE SEQUENCE [LARGE SCALE GENOMIC DNA]</scope>
    <source>
        <strain evidence="3">DSM 5918</strain>
    </source>
</reference>
<protein>
    <submittedName>
        <fullName evidence="2">Serine/threonine protein phosphatase Stp1</fullName>
    </submittedName>
</protein>
<dbReference type="RefSeq" id="WP_092372350.1">
    <property type="nucleotide sequence ID" value="NZ_FORX01000001.1"/>
</dbReference>
<evidence type="ECO:0000313" key="2">
    <source>
        <dbReference type="EMBL" id="SFJ08524.1"/>
    </source>
</evidence>
<dbReference type="InterPro" id="IPR001932">
    <property type="entry name" value="PPM-type_phosphatase-like_dom"/>
</dbReference>
<sequence>MKSASSAAALTVESWGMTRRGHACHENQDAFLNWPEHLLWGVADGVGGTGNGASASRLLVQYLMRTPAPPSLDGHVENVTRLLARSNRELRQDGLGDAASTVVVLLIHSGGAACVWSGDSRCYLLRESTLYQCTRDHTARQRTIERDELTHHEAERMVRGNVVTNAVGVRDTLRLEITRLSLRRGDRFLLCSDGLSDSVSSEALVAHLGRSRARDAALGIAETLDGKEHPDDATFVTVFLSG</sequence>
<dbReference type="Gene3D" id="3.60.40.10">
    <property type="entry name" value="PPM-type phosphatase domain"/>
    <property type="match status" value="1"/>
</dbReference>
<proteinExistence type="predicted"/>
<keyword evidence="3" id="KW-1185">Reference proteome</keyword>
<organism evidence="2 3">
    <name type="scientific">Desulfomicrobium apsheronum</name>
    <dbReference type="NCBI Taxonomy" id="52560"/>
    <lineage>
        <taxon>Bacteria</taxon>
        <taxon>Pseudomonadati</taxon>
        <taxon>Thermodesulfobacteriota</taxon>
        <taxon>Desulfovibrionia</taxon>
        <taxon>Desulfovibrionales</taxon>
        <taxon>Desulfomicrobiaceae</taxon>
        <taxon>Desulfomicrobium</taxon>
    </lineage>
</organism>
<evidence type="ECO:0000313" key="3">
    <source>
        <dbReference type="Proteomes" id="UP000198635"/>
    </source>
</evidence>
<feature type="domain" description="PPM-type phosphatase" evidence="1">
    <location>
        <begin position="11"/>
        <end position="240"/>
    </location>
</feature>
<dbReference type="Proteomes" id="UP000198635">
    <property type="component" value="Unassembled WGS sequence"/>
</dbReference>